<feature type="transmembrane region" description="Helical" evidence="7">
    <location>
        <begin position="102"/>
        <end position="122"/>
    </location>
</feature>
<feature type="transmembrane region" description="Helical" evidence="7">
    <location>
        <begin position="284"/>
        <end position="308"/>
    </location>
</feature>
<evidence type="ECO:0000313" key="9">
    <source>
        <dbReference type="Proteomes" id="UP000282388"/>
    </source>
</evidence>
<feature type="transmembrane region" description="Helical" evidence="7">
    <location>
        <begin position="260"/>
        <end position="278"/>
    </location>
</feature>
<evidence type="ECO:0000256" key="5">
    <source>
        <dbReference type="ARBA" id="ARBA00022989"/>
    </source>
</evidence>
<dbReference type="AlphaFoldDB" id="A0A3A8EMD5"/>
<evidence type="ECO:0000256" key="6">
    <source>
        <dbReference type="ARBA" id="ARBA00023136"/>
    </source>
</evidence>
<dbReference type="RefSeq" id="WP_120401029.1">
    <property type="nucleotide sequence ID" value="NZ_RAXV01000001.1"/>
</dbReference>
<dbReference type="PANTHER" id="PTHR30106">
    <property type="entry name" value="INNER MEMBRANE PROTEIN YEIH-RELATED"/>
    <property type="match status" value="1"/>
</dbReference>
<evidence type="ECO:0000256" key="7">
    <source>
        <dbReference type="SAM" id="Phobius"/>
    </source>
</evidence>
<keyword evidence="6 7" id="KW-0472">Membrane</keyword>
<dbReference type="PANTHER" id="PTHR30106:SF2">
    <property type="entry name" value="UPF0324 INNER MEMBRANE PROTEIN YEIH"/>
    <property type="match status" value="1"/>
</dbReference>
<dbReference type="InterPro" id="IPR018383">
    <property type="entry name" value="UPF0324_pro"/>
</dbReference>
<feature type="transmembrane region" description="Helical" evidence="7">
    <location>
        <begin position="15"/>
        <end position="34"/>
    </location>
</feature>
<feature type="transmembrane region" description="Helical" evidence="7">
    <location>
        <begin position="78"/>
        <end position="96"/>
    </location>
</feature>
<dbReference type="InterPro" id="IPR004630">
    <property type="entry name" value="UPF0324_YeiH-like"/>
</dbReference>
<dbReference type="Proteomes" id="UP000282388">
    <property type="component" value="Unassembled WGS sequence"/>
</dbReference>
<keyword evidence="3" id="KW-1003">Cell membrane</keyword>
<evidence type="ECO:0000256" key="3">
    <source>
        <dbReference type="ARBA" id="ARBA00022475"/>
    </source>
</evidence>
<feature type="transmembrane region" description="Helical" evidence="7">
    <location>
        <begin position="134"/>
        <end position="154"/>
    </location>
</feature>
<feature type="transmembrane region" description="Helical" evidence="7">
    <location>
        <begin position="230"/>
        <end position="248"/>
    </location>
</feature>
<dbReference type="GO" id="GO:0005886">
    <property type="term" value="C:plasma membrane"/>
    <property type="evidence" value="ECO:0007669"/>
    <property type="project" value="UniProtKB-SubCell"/>
</dbReference>
<comment type="subcellular location">
    <subcellularLocation>
        <location evidence="1">Cell membrane</location>
        <topology evidence="1">Multi-pass membrane protein</topology>
    </subcellularLocation>
</comment>
<dbReference type="OrthoDB" id="9805703at2"/>
<gene>
    <name evidence="8" type="ORF">D7V32_00865</name>
</gene>
<name>A0A3A8EMD5_9GAMM</name>
<reference evidence="8 9" key="1">
    <citation type="submission" date="2018-09" db="EMBL/GenBank/DDBJ databases">
        <title>The draft genome of Acinetobacter spp. strains.</title>
        <authorList>
            <person name="Qin J."/>
            <person name="Feng Y."/>
            <person name="Zong Z."/>
        </authorList>
    </citation>
    <scope>NUCLEOTIDE SEQUENCE [LARGE SCALE GENOMIC DNA]</scope>
    <source>
        <strain evidence="8 9">WCHAc060012</strain>
    </source>
</reference>
<protein>
    <submittedName>
        <fullName evidence="8">YeiH family putative sulfate export transporter</fullName>
    </submittedName>
</protein>
<keyword evidence="5 7" id="KW-1133">Transmembrane helix</keyword>
<comment type="caution">
    <text evidence="8">The sequence shown here is derived from an EMBL/GenBank/DDBJ whole genome shotgun (WGS) entry which is preliminary data.</text>
</comment>
<sequence>MLYQIQKKYQLSERFVSITFFFVLSVSAFYLAQIEYLKSLGLGLLTISMLIGLLFGNVMPYKMHALLEDGMVFCKQRLLRIAVAFYGFRLSVQQIQALGAQAFLIDVILIVTTMGLAVWMGIKLLKLDKETSILIGAGHAICGAAAILATSSIVKAKNEQVAVAVSCIVLFGTIGMFVYPWIYQYVSHAFVTDRIFGIFTGATLHEVAQVVAAGQAMTPQAAEAAVVTKLIRVLLLAPFLLLLCYWLTRNSSSNQSAGPIALPIFVFGFIACMLFNSLVNIPEYIHAVIILADDLALATAMVALGVSVRIVDLRKAGLKPILLAFVLTLQLMIVGGFLSLL</sequence>
<feature type="transmembrane region" description="Helical" evidence="7">
    <location>
        <begin position="160"/>
        <end position="183"/>
    </location>
</feature>
<keyword evidence="9" id="KW-1185">Reference proteome</keyword>
<evidence type="ECO:0000313" key="8">
    <source>
        <dbReference type="EMBL" id="RKG34646.1"/>
    </source>
</evidence>
<feature type="transmembrane region" description="Helical" evidence="7">
    <location>
        <begin position="40"/>
        <end position="58"/>
    </location>
</feature>
<dbReference type="Pfam" id="PF03601">
    <property type="entry name" value="Cons_hypoth698"/>
    <property type="match status" value="1"/>
</dbReference>
<evidence type="ECO:0000256" key="2">
    <source>
        <dbReference type="ARBA" id="ARBA00007977"/>
    </source>
</evidence>
<proteinExistence type="inferred from homology"/>
<organism evidence="8 9">
    <name type="scientific">Acinetobacter tianfuensis</name>
    <dbReference type="NCBI Taxonomy" id="2419603"/>
    <lineage>
        <taxon>Bacteria</taxon>
        <taxon>Pseudomonadati</taxon>
        <taxon>Pseudomonadota</taxon>
        <taxon>Gammaproteobacteria</taxon>
        <taxon>Moraxellales</taxon>
        <taxon>Moraxellaceae</taxon>
        <taxon>Acinetobacter</taxon>
    </lineage>
</organism>
<feature type="transmembrane region" description="Helical" evidence="7">
    <location>
        <begin position="320"/>
        <end position="340"/>
    </location>
</feature>
<dbReference type="NCBIfam" id="TIGR00698">
    <property type="entry name" value="YeiH family putative sulfate export transporter"/>
    <property type="match status" value="1"/>
</dbReference>
<evidence type="ECO:0000256" key="1">
    <source>
        <dbReference type="ARBA" id="ARBA00004651"/>
    </source>
</evidence>
<comment type="similarity">
    <text evidence="2">Belongs to the UPF0324 family.</text>
</comment>
<evidence type="ECO:0000256" key="4">
    <source>
        <dbReference type="ARBA" id="ARBA00022692"/>
    </source>
</evidence>
<keyword evidence="4 7" id="KW-0812">Transmembrane</keyword>
<accession>A0A3A8EMD5</accession>
<dbReference type="EMBL" id="RAXV01000001">
    <property type="protein sequence ID" value="RKG34646.1"/>
    <property type="molecule type" value="Genomic_DNA"/>
</dbReference>